<protein>
    <submittedName>
        <fullName evidence="1">Uncharacterized protein</fullName>
    </submittedName>
</protein>
<gene>
    <name evidence="1" type="ORF">ACE1CA_24675</name>
</gene>
<reference evidence="1 2" key="1">
    <citation type="submission" date="2024-09" db="EMBL/GenBank/DDBJ databases">
        <title>Floridaenema gen nov. (Aerosakkonemataceae, Aerosakkonematales ord. nov., Cyanobacteria) from benthic tropical and subtropical fresh waters, with the description of four new species.</title>
        <authorList>
            <person name="Moretto J.A."/>
            <person name="Berthold D.E."/>
            <person name="Lefler F.W."/>
            <person name="Huang I.-S."/>
            <person name="Laughinghouse H. IV."/>
        </authorList>
    </citation>
    <scope>NUCLEOTIDE SEQUENCE [LARGE SCALE GENOMIC DNA]</scope>
    <source>
        <strain evidence="1 2">BLCC-F167</strain>
    </source>
</reference>
<keyword evidence="2" id="KW-1185">Reference proteome</keyword>
<dbReference type="EMBL" id="JBHFNT010000218">
    <property type="protein sequence ID" value="MFB2837709.1"/>
    <property type="molecule type" value="Genomic_DNA"/>
</dbReference>
<dbReference type="RefSeq" id="WP_413280045.1">
    <property type="nucleotide sequence ID" value="NZ_JBHFNT010000218.1"/>
</dbReference>
<organism evidence="1 2">
    <name type="scientific">Floridaenema evergladense BLCC-F167</name>
    <dbReference type="NCBI Taxonomy" id="3153639"/>
    <lineage>
        <taxon>Bacteria</taxon>
        <taxon>Bacillati</taxon>
        <taxon>Cyanobacteriota</taxon>
        <taxon>Cyanophyceae</taxon>
        <taxon>Oscillatoriophycideae</taxon>
        <taxon>Aerosakkonematales</taxon>
        <taxon>Aerosakkonemataceae</taxon>
        <taxon>Floridanema</taxon>
        <taxon>Floridanema evergladense</taxon>
    </lineage>
</organism>
<proteinExistence type="predicted"/>
<name>A0ABV4WRK3_9CYAN</name>
<dbReference type="Proteomes" id="UP001576780">
    <property type="component" value="Unassembled WGS sequence"/>
</dbReference>
<accession>A0ABV4WRK3</accession>
<sequence>MSILAIDSYQAMKKSYLKKKKYRTIGITASAFLGRSIVQPNHRL</sequence>
<comment type="caution">
    <text evidence="1">The sequence shown here is derived from an EMBL/GenBank/DDBJ whole genome shotgun (WGS) entry which is preliminary data.</text>
</comment>
<evidence type="ECO:0000313" key="2">
    <source>
        <dbReference type="Proteomes" id="UP001576780"/>
    </source>
</evidence>
<evidence type="ECO:0000313" key="1">
    <source>
        <dbReference type="EMBL" id="MFB2837709.1"/>
    </source>
</evidence>